<organism evidence="6 7">
    <name type="scientific">Devosia limi DSM 17137</name>
    <dbReference type="NCBI Taxonomy" id="1121477"/>
    <lineage>
        <taxon>Bacteria</taxon>
        <taxon>Pseudomonadati</taxon>
        <taxon>Pseudomonadota</taxon>
        <taxon>Alphaproteobacteria</taxon>
        <taxon>Hyphomicrobiales</taxon>
        <taxon>Devosiaceae</taxon>
        <taxon>Devosia</taxon>
    </lineage>
</organism>
<keyword evidence="2" id="KW-0229">DNA integration</keyword>
<feature type="domain" description="Tyr recombinase" evidence="5">
    <location>
        <begin position="204"/>
        <end position="411"/>
    </location>
</feature>
<keyword evidence="3" id="KW-0238">DNA-binding</keyword>
<dbReference type="InterPro" id="IPR050090">
    <property type="entry name" value="Tyrosine_recombinase_XerCD"/>
</dbReference>
<dbReference type="PANTHER" id="PTHR30349">
    <property type="entry name" value="PHAGE INTEGRASE-RELATED"/>
    <property type="match status" value="1"/>
</dbReference>
<sequence length="428" mass="49380">MASELLTDYEIYRRADSANYWMRFSVKGKGQVRLSLKTSDVDEAEIRAKREHLRYQLRAEDGHLATSKPFHTVAQEYADSIAGQIKLGLKKDYRAQQDPQIINRYLIPFFGKDRIDSISESRIQQFIQWRYGYWISGPGQAVEKVEYLRNGRRLFYKPRHIVPKANTVRGNCAVLSNVFKFAAAKDYVRSADIPRMVLPKVKPNPRPSFSLEEVHQLLDAAIARLADHTIPRRQQLERMVLYCYINIACFSGLRPVELHNLNWQHIGKFAAQKSLPNAQRDLVIHAFGKTAPRNVVPMEQAGTAFDFLWDAFEEINGRAPRPEDPIFINFKGERLRSVKRSLNALLEASSLKTHDFGGARVAYSFRHFYISQQLLANVDVFQVAQNAGTSVEMVQKYYARLGPEAFKKELRARWRTDAEKRRDEEGNE</sequence>
<gene>
    <name evidence="6" type="ORF">SAMN02745223_03737</name>
</gene>
<dbReference type="GO" id="GO:0015074">
    <property type="term" value="P:DNA integration"/>
    <property type="evidence" value="ECO:0007669"/>
    <property type="project" value="UniProtKB-KW"/>
</dbReference>
<dbReference type="InterPro" id="IPR013762">
    <property type="entry name" value="Integrase-like_cat_sf"/>
</dbReference>
<dbReference type="GO" id="GO:0003677">
    <property type="term" value="F:DNA binding"/>
    <property type="evidence" value="ECO:0007669"/>
    <property type="project" value="UniProtKB-KW"/>
</dbReference>
<evidence type="ECO:0000256" key="4">
    <source>
        <dbReference type="ARBA" id="ARBA00023172"/>
    </source>
</evidence>
<dbReference type="Gene3D" id="1.10.150.130">
    <property type="match status" value="1"/>
</dbReference>
<dbReference type="Gene3D" id="1.10.443.10">
    <property type="entry name" value="Intergrase catalytic core"/>
    <property type="match status" value="1"/>
</dbReference>
<accession>A0A1M5F2Q0</accession>
<dbReference type="PANTHER" id="PTHR30349:SF41">
    <property type="entry name" value="INTEGRASE_RECOMBINASE PROTEIN MJ0367-RELATED"/>
    <property type="match status" value="1"/>
</dbReference>
<proteinExistence type="inferred from homology"/>
<dbReference type="InterPro" id="IPR011010">
    <property type="entry name" value="DNA_brk_join_enz"/>
</dbReference>
<dbReference type="InterPro" id="IPR002104">
    <property type="entry name" value="Integrase_catalytic"/>
</dbReference>
<keyword evidence="4" id="KW-0233">DNA recombination</keyword>
<evidence type="ECO:0000259" key="5">
    <source>
        <dbReference type="PROSITE" id="PS51898"/>
    </source>
</evidence>
<evidence type="ECO:0000313" key="6">
    <source>
        <dbReference type="EMBL" id="SHF85737.1"/>
    </source>
</evidence>
<dbReference type="PROSITE" id="PS51898">
    <property type="entry name" value="TYR_RECOMBINASE"/>
    <property type="match status" value="1"/>
</dbReference>
<dbReference type="InterPro" id="IPR010998">
    <property type="entry name" value="Integrase_recombinase_N"/>
</dbReference>
<comment type="similarity">
    <text evidence="1">Belongs to the 'phage' integrase family.</text>
</comment>
<dbReference type="GO" id="GO:0006310">
    <property type="term" value="P:DNA recombination"/>
    <property type="evidence" value="ECO:0007669"/>
    <property type="project" value="UniProtKB-KW"/>
</dbReference>
<dbReference type="EMBL" id="FQVC01000015">
    <property type="protein sequence ID" value="SHF85737.1"/>
    <property type="molecule type" value="Genomic_DNA"/>
</dbReference>
<dbReference type="RefSeq" id="WP_052950387.1">
    <property type="nucleotide sequence ID" value="NZ_FQVC01000015.1"/>
</dbReference>
<reference evidence="6 7" key="1">
    <citation type="submission" date="2016-11" db="EMBL/GenBank/DDBJ databases">
        <authorList>
            <person name="Jaros S."/>
            <person name="Januszkiewicz K."/>
            <person name="Wedrychowicz H."/>
        </authorList>
    </citation>
    <scope>NUCLEOTIDE SEQUENCE [LARGE SCALE GENOMIC DNA]</scope>
    <source>
        <strain evidence="6 7">DSM 17137</strain>
    </source>
</reference>
<evidence type="ECO:0000313" key="7">
    <source>
        <dbReference type="Proteomes" id="UP000184533"/>
    </source>
</evidence>
<evidence type="ECO:0000256" key="2">
    <source>
        <dbReference type="ARBA" id="ARBA00022908"/>
    </source>
</evidence>
<protein>
    <recommendedName>
        <fullName evidence="5">Tyr recombinase domain-containing protein</fullName>
    </recommendedName>
</protein>
<dbReference type="Proteomes" id="UP000184533">
    <property type="component" value="Unassembled WGS sequence"/>
</dbReference>
<dbReference type="AlphaFoldDB" id="A0A1M5F2Q0"/>
<evidence type="ECO:0000256" key="1">
    <source>
        <dbReference type="ARBA" id="ARBA00008857"/>
    </source>
</evidence>
<dbReference type="SUPFAM" id="SSF56349">
    <property type="entry name" value="DNA breaking-rejoining enzymes"/>
    <property type="match status" value="1"/>
</dbReference>
<evidence type="ECO:0000256" key="3">
    <source>
        <dbReference type="ARBA" id="ARBA00023125"/>
    </source>
</evidence>
<dbReference type="OrthoDB" id="102994at2"/>
<name>A0A1M5F2Q0_9HYPH</name>